<dbReference type="InterPro" id="IPR015421">
    <property type="entry name" value="PyrdxlP-dep_Trfase_major"/>
</dbReference>
<dbReference type="InterPro" id="IPR015424">
    <property type="entry name" value="PyrdxlP-dep_Trfase"/>
</dbReference>
<dbReference type="RefSeq" id="WP_003423278.1">
    <property type="nucleotide sequence ID" value="NZ_BEHB01000017.1"/>
</dbReference>
<sequence>MVPIPQDNNEMSIEHLESYCKNENIKGIYLIPDYHNPTTHSMSDLSCKKIAKQ</sequence>
<organism evidence="1 2">
    <name type="scientific">Clostridioides difficile</name>
    <name type="common">Peptoclostridium difficile</name>
    <dbReference type="NCBI Taxonomy" id="1496"/>
    <lineage>
        <taxon>Bacteria</taxon>
        <taxon>Bacillati</taxon>
        <taxon>Bacillota</taxon>
        <taxon>Clostridia</taxon>
        <taxon>Peptostreptococcales</taxon>
        <taxon>Peptostreptococcaceae</taxon>
        <taxon>Clostridioides</taxon>
    </lineage>
</organism>
<dbReference type="EMBL" id="CAADAT010000016">
    <property type="protein sequence ID" value="VFD55174.1"/>
    <property type="molecule type" value="Genomic_DNA"/>
</dbReference>
<reference evidence="1 2" key="1">
    <citation type="submission" date="2019-02" db="EMBL/GenBank/DDBJ databases">
        <authorList>
            <consortium name="Pathogen Informatics"/>
        </authorList>
    </citation>
    <scope>NUCLEOTIDE SEQUENCE [LARGE SCALE GENOMIC DNA]</scope>
    <source>
        <strain evidence="1 2">078GUE027</strain>
    </source>
</reference>
<dbReference type="Gene3D" id="3.40.640.10">
    <property type="entry name" value="Type I PLP-dependent aspartate aminotransferase-like (Major domain)"/>
    <property type="match status" value="1"/>
</dbReference>
<dbReference type="AlphaFoldDB" id="A0AAX3H3A8"/>
<dbReference type="SUPFAM" id="SSF53383">
    <property type="entry name" value="PLP-dependent transferases"/>
    <property type="match status" value="1"/>
</dbReference>
<dbReference type="Proteomes" id="UP000346772">
    <property type="component" value="Unassembled WGS sequence"/>
</dbReference>
<evidence type="ECO:0000313" key="1">
    <source>
        <dbReference type="EMBL" id="VFD55174.1"/>
    </source>
</evidence>
<gene>
    <name evidence="1" type="ORF">SAMEA1710456_02677</name>
</gene>
<accession>A0AAX3H3A8</accession>
<protein>
    <submittedName>
        <fullName evidence="1">GntR family transcriptional regulator</fullName>
    </submittedName>
</protein>
<proteinExistence type="predicted"/>
<name>A0AAX3H3A8_CLODI</name>
<evidence type="ECO:0000313" key="2">
    <source>
        <dbReference type="Proteomes" id="UP000346772"/>
    </source>
</evidence>
<comment type="caution">
    <text evidence="1">The sequence shown here is derived from an EMBL/GenBank/DDBJ whole genome shotgun (WGS) entry which is preliminary data.</text>
</comment>